<evidence type="ECO:0000256" key="3">
    <source>
        <dbReference type="ARBA" id="ARBA00022833"/>
    </source>
</evidence>
<reference evidence="7" key="1">
    <citation type="journal article" date="2020" name="Stud. Mycol.">
        <title>101 Dothideomycetes genomes: A test case for predicting lifestyles and emergence of pathogens.</title>
        <authorList>
            <person name="Haridas S."/>
            <person name="Albert R."/>
            <person name="Binder M."/>
            <person name="Bloem J."/>
            <person name="LaButti K."/>
            <person name="Salamov A."/>
            <person name="Andreopoulos B."/>
            <person name="Baker S."/>
            <person name="Barry K."/>
            <person name="Bills G."/>
            <person name="Bluhm B."/>
            <person name="Cannon C."/>
            <person name="Castanera R."/>
            <person name="Culley D."/>
            <person name="Daum C."/>
            <person name="Ezra D."/>
            <person name="Gonzalez J."/>
            <person name="Henrissat B."/>
            <person name="Kuo A."/>
            <person name="Liang C."/>
            <person name="Lipzen A."/>
            <person name="Lutzoni F."/>
            <person name="Magnuson J."/>
            <person name="Mondo S."/>
            <person name="Nolan M."/>
            <person name="Ohm R."/>
            <person name="Pangilinan J."/>
            <person name="Park H.-J."/>
            <person name="Ramirez L."/>
            <person name="Alfaro M."/>
            <person name="Sun H."/>
            <person name="Tritt A."/>
            <person name="Yoshinaga Y."/>
            <person name="Zwiers L.-H."/>
            <person name="Turgeon B."/>
            <person name="Goodwin S."/>
            <person name="Spatafora J."/>
            <person name="Crous P."/>
            <person name="Grigoriev I."/>
        </authorList>
    </citation>
    <scope>NUCLEOTIDE SEQUENCE [LARGE SCALE GENOMIC DNA]</scope>
    <source>
        <strain evidence="7">CBS 304.66</strain>
    </source>
</reference>
<proteinExistence type="predicted"/>
<feature type="domain" description="RING-type" evidence="5">
    <location>
        <begin position="17"/>
        <end position="72"/>
    </location>
</feature>
<evidence type="ECO:0000313" key="7">
    <source>
        <dbReference type="Proteomes" id="UP000800093"/>
    </source>
</evidence>
<dbReference type="SUPFAM" id="SSF57850">
    <property type="entry name" value="RING/U-box"/>
    <property type="match status" value="1"/>
</dbReference>
<dbReference type="EMBL" id="ML986625">
    <property type="protein sequence ID" value="KAF2263477.1"/>
    <property type="molecule type" value="Genomic_DNA"/>
</dbReference>
<gene>
    <name evidence="6" type="ORF">CC78DRAFT_533903</name>
</gene>
<dbReference type="InterPro" id="IPR001841">
    <property type="entry name" value="Znf_RING"/>
</dbReference>
<dbReference type="SMART" id="SM00184">
    <property type="entry name" value="RING"/>
    <property type="match status" value="1"/>
</dbReference>
<dbReference type="InterPro" id="IPR013083">
    <property type="entry name" value="Znf_RING/FYVE/PHD"/>
</dbReference>
<dbReference type="GO" id="GO:0008270">
    <property type="term" value="F:zinc ion binding"/>
    <property type="evidence" value="ECO:0007669"/>
    <property type="project" value="UniProtKB-KW"/>
</dbReference>
<evidence type="ECO:0000259" key="5">
    <source>
        <dbReference type="PROSITE" id="PS50089"/>
    </source>
</evidence>
<evidence type="ECO:0000256" key="4">
    <source>
        <dbReference type="PROSITE-ProRule" id="PRU00175"/>
    </source>
</evidence>
<keyword evidence="7" id="KW-1185">Reference proteome</keyword>
<keyword evidence="3" id="KW-0862">Zinc</keyword>
<protein>
    <recommendedName>
        <fullName evidence="5">RING-type domain-containing protein</fullName>
    </recommendedName>
</protein>
<accession>A0A9P4K918</accession>
<evidence type="ECO:0000256" key="2">
    <source>
        <dbReference type="ARBA" id="ARBA00022771"/>
    </source>
</evidence>
<dbReference type="AlphaFoldDB" id="A0A9P4K918"/>
<evidence type="ECO:0000256" key="1">
    <source>
        <dbReference type="ARBA" id="ARBA00022723"/>
    </source>
</evidence>
<keyword evidence="1" id="KW-0479">Metal-binding</keyword>
<dbReference type="PROSITE" id="PS50089">
    <property type="entry name" value="ZF_RING_2"/>
    <property type="match status" value="1"/>
</dbReference>
<sequence length="90" mass="10008">MPLPQSTNAPTASGKDCAICKEPLLVPSSNNGQPSYVIDDVEFRCKHHFHWSCILEHSISSHDARNRCALCRQSVLDSQGEFIVKVRNEG</sequence>
<organism evidence="6 7">
    <name type="scientific">Lojkania enalia</name>
    <dbReference type="NCBI Taxonomy" id="147567"/>
    <lineage>
        <taxon>Eukaryota</taxon>
        <taxon>Fungi</taxon>
        <taxon>Dikarya</taxon>
        <taxon>Ascomycota</taxon>
        <taxon>Pezizomycotina</taxon>
        <taxon>Dothideomycetes</taxon>
        <taxon>Pleosporomycetidae</taxon>
        <taxon>Pleosporales</taxon>
        <taxon>Pleosporales incertae sedis</taxon>
        <taxon>Lojkania</taxon>
    </lineage>
</organism>
<dbReference type="Proteomes" id="UP000800093">
    <property type="component" value="Unassembled WGS sequence"/>
</dbReference>
<keyword evidence="2 4" id="KW-0863">Zinc-finger</keyword>
<dbReference type="Pfam" id="PF00097">
    <property type="entry name" value="zf-C3HC4"/>
    <property type="match status" value="1"/>
</dbReference>
<comment type="caution">
    <text evidence="6">The sequence shown here is derived from an EMBL/GenBank/DDBJ whole genome shotgun (WGS) entry which is preliminary data.</text>
</comment>
<dbReference type="InterPro" id="IPR018957">
    <property type="entry name" value="Znf_C3HC4_RING-type"/>
</dbReference>
<dbReference type="Gene3D" id="3.30.40.10">
    <property type="entry name" value="Zinc/RING finger domain, C3HC4 (zinc finger)"/>
    <property type="match status" value="1"/>
</dbReference>
<dbReference type="OrthoDB" id="46529at2759"/>
<evidence type="ECO:0000313" key="6">
    <source>
        <dbReference type="EMBL" id="KAF2263477.1"/>
    </source>
</evidence>
<name>A0A9P4K918_9PLEO</name>